<sequence length="760" mass="83480">MCGCPSLYDSLKVCKSFYSGQIRRSGKLTIAVPGLRRANPLSVVLSTDQLPLSCAGTGAVLLDRFCPGREVCFKNVFFTGVFKMHTEYSAQQAARSVPSSSSLYQHYCQELDSELSRYSLDALQQRQQELQHELDLMDEREKSQSLSAQAELNRETEKRQQAFYSTQGQLSQTYHNHQPLREQLSEPHFFARENQPQPRQDHIERQERYCQSPQEATVRQSSHVPEPAEKTPAEQSGTANGHPNVFDNQVLEELRRTGRAVVHTTAGTYVFSPSEDGQTIHCAVYPPGTFDSQEQREPPMLGAPTAAEPPVLDPLRAAPASRFYPQESPEAQFQKERPVVPSSIGMGEATKGYTSHPIGRDEEFAQRRWEQTQLHSNNANGGTSNQHFNQHVLIPNSQQVQDNAPKLVEFCIDALESVGRPLCEQGSYVSVAAYVHTVEENKPHLKTIPVPIDASGCVNFGGAPLQMIWRGEEFVHMKVYQERQYEAMGEAVGFIKLQFATLNAENAPMKVMLVGKENEPNGFLILRFSILGSLTSATSQSQGPVAVPALAVPQLGRSAGMSPAETYSLRDSLPYGTSTYTATHSLQSSAGPGNQLPTLPVGFLGHQTPEHQGDYLPQHRGSQFAAYASLTDARGRGYLQEAGCPDGRGIDRNAPIDGISNREVEIQGQWEGADVQARASPQAHRGASLRMALPSPTSVSFPHGGRTEVDTSGKEKRVVPKKAAAKSAQNGSKPGVGRRSLLQRWGRGWCCEMSTGADLN</sequence>
<feature type="compositionally biased region" description="Basic and acidic residues" evidence="1">
    <location>
        <begin position="199"/>
        <end position="208"/>
    </location>
</feature>
<feature type="region of interest" description="Disordered" evidence="1">
    <location>
        <begin position="693"/>
        <end position="739"/>
    </location>
</feature>
<dbReference type="VEuPathDB" id="ToxoDB:TGFOU_297120"/>
<comment type="caution">
    <text evidence="2">The sequence shown here is derived from an EMBL/GenBank/DDBJ whole genome shotgun (WGS) entry which is preliminary data.</text>
</comment>
<evidence type="ECO:0000256" key="1">
    <source>
        <dbReference type="SAM" id="MobiDB-lite"/>
    </source>
</evidence>
<dbReference type="AlphaFoldDB" id="A0A086K5T4"/>
<organism evidence="2 3">
    <name type="scientific">Toxoplasma gondii FOU</name>
    <dbReference type="NCBI Taxonomy" id="943167"/>
    <lineage>
        <taxon>Eukaryota</taxon>
        <taxon>Sar</taxon>
        <taxon>Alveolata</taxon>
        <taxon>Apicomplexa</taxon>
        <taxon>Conoidasida</taxon>
        <taxon>Coccidia</taxon>
        <taxon>Eucoccidiorida</taxon>
        <taxon>Eimeriorina</taxon>
        <taxon>Sarcocystidae</taxon>
        <taxon>Toxoplasma</taxon>
    </lineage>
</organism>
<dbReference type="EMBL" id="AEYH02002382">
    <property type="protein sequence ID" value="KFG39752.1"/>
    <property type="molecule type" value="Genomic_DNA"/>
</dbReference>
<dbReference type="OrthoDB" id="329935at2759"/>
<name>A0A086K5T4_TOXGO</name>
<feature type="region of interest" description="Disordered" evidence="1">
    <location>
        <begin position="139"/>
        <end position="158"/>
    </location>
</feature>
<evidence type="ECO:0000313" key="3">
    <source>
        <dbReference type="Proteomes" id="UP000028838"/>
    </source>
</evidence>
<accession>A0A086K5T4</accession>
<reference evidence="2 3" key="1">
    <citation type="submission" date="2014-07" db="EMBL/GenBank/DDBJ databases">
        <authorList>
            <person name="Sibley D."/>
            <person name="Venepally P."/>
            <person name="Karamycheva S."/>
            <person name="Hadjithomas M."/>
            <person name="Khan A."/>
            <person name="Brunk B."/>
            <person name="Roos D."/>
            <person name="Caler E."/>
            <person name="Lorenzi H."/>
        </authorList>
    </citation>
    <scope>NUCLEOTIDE SEQUENCE [LARGE SCALE GENOMIC DNA]</scope>
    <source>
        <strain evidence="2 3">FOU</strain>
    </source>
</reference>
<feature type="compositionally biased region" description="Basic and acidic residues" evidence="1">
    <location>
        <begin position="705"/>
        <end position="718"/>
    </location>
</feature>
<feature type="compositionally biased region" description="Polar residues" evidence="1">
    <location>
        <begin position="209"/>
        <end position="223"/>
    </location>
</feature>
<protein>
    <submittedName>
        <fullName evidence="2">Uncharacterized protein</fullName>
    </submittedName>
</protein>
<feature type="region of interest" description="Disordered" evidence="1">
    <location>
        <begin position="193"/>
        <end position="243"/>
    </location>
</feature>
<gene>
    <name evidence="2" type="ORF">TGFOU_297120</name>
</gene>
<evidence type="ECO:0000313" key="2">
    <source>
        <dbReference type="EMBL" id="KFG39752.1"/>
    </source>
</evidence>
<dbReference type="Proteomes" id="UP000028838">
    <property type="component" value="Unassembled WGS sequence"/>
</dbReference>
<proteinExistence type="predicted"/>